<organism evidence="6">
    <name type="scientific">Anthurium amnicola</name>
    <dbReference type="NCBI Taxonomy" id="1678845"/>
    <lineage>
        <taxon>Eukaryota</taxon>
        <taxon>Viridiplantae</taxon>
        <taxon>Streptophyta</taxon>
        <taxon>Embryophyta</taxon>
        <taxon>Tracheophyta</taxon>
        <taxon>Spermatophyta</taxon>
        <taxon>Magnoliopsida</taxon>
        <taxon>Liliopsida</taxon>
        <taxon>Araceae</taxon>
        <taxon>Pothoideae</taxon>
        <taxon>Potheae</taxon>
        <taxon>Anthurium</taxon>
    </lineage>
</organism>
<evidence type="ECO:0000256" key="1">
    <source>
        <dbReference type="ARBA" id="ARBA00004167"/>
    </source>
</evidence>
<dbReference type="PANTHER" id="PTHR47974">
    <property type="entry name" value="OS07G0415500 PROTEIN"/>
    <property type="match status" value="1"/>
</dbReference>
<keyword evidence="6" id="KW-0418">Kinase</keyword>
<name>A0A1D1YD63_9ARAE</name>
<comment type="subcellular location">
    <subcellularLocation>
        <location evidence="1">Membrane</location>
        <topology evidence="1">Single-pass membrane protein</topology>
    </subcellularLocation>
</comment>
<dbReference type="InterPro" id="IPR011009">
    <property type="entry name" value="Kinase-like_dom_sf"/>
</dbReference>
<keyword evidence="6" id="KW-0808">Transferase</keyword>
<accession>A0A1D1YD63</accession>
<evidence type="ECO:0000256" key="2">
    <source>
        <dbReference type="ARBA" id="ARBA00022692"/>
    </source>
</evidence>
<keyword evidence="4" id="KW-1133">Transmembrane helix</keyword>
<keyword evidence="3" id="KW-0732">Signal</keyword>
<keyword evidence="2" id="KW-0812">Transmembrane</keyword>
<evidence type="ECO:0000256" key="3">
    <source>
        <dbReference type="ARBA" id="ARBA00022729"/>
    </source>
</evidence>
<dbReference type="AlphaFoldDB" id="A0A1D1YD63"/>
<evidence type="ECO:0000256" key="5">
    <source>
        <dbReference type="ARBA" id="ARBA00023136"/>
    </source>
</evidence>
<dbReference type="GO" id="GO:0030246">
    <property type="term" value="F:carbohydrate binding"/>
    <property type="evidence" value="ECO:0007669"/>
    <property type="project" value="UniProtKB-KW"/>
</dbReference>
<keyword evidence="6" id="KW-0430">Lectin</keyword>
<dbReference type="GO" id="GO:0016020">
    <property type="term" value="C:membrane"/>
    <property type="evidence" value="ECO:0007669"/>
    <property type="project" value="UniProtKB-SubCell"/>
</dbReference>
<proteinExistence type="predicted"/>
<dbReference type="EMBL" id="GDJX01015351">
    <property type="protein sequence ID" value="JAT52585.1"/>
    <property type="molecule type" value="Transcribed_RNA"/>
</dbReference>
<dbReference type="Gene3D" id="1.10.510.10">
    <property type="entry name" value="Transferase(Phosphotransferase) domain 1"/>
    <property type="match status" value="1"/>
</dbReference>
<keyword evidence="6" id="KW-0675">Receptor</keyword>
<dbReference type="PANTHER" id="PTHR47974:SF19">
    <property type="entry name" value="RECEPTOR-LIKE SERINE_THREONINE-PROTEIN KINASE"/>
    <property type="match status" value="1"/>
</dbReference>
<evidence type="ECO:0000256" key="4">
    <source>
        <dbReference type="ARBA" id="ARBA00022989"/>
    </source>
</evidence>
<feature type="non-terminal residue" evidence="6">
    <location>
        <position position="1"/>
    </location>
</feature>
<protein>
    <submittedName>
        <fullName evidence="6">G-type lectin S-receptor-like serine/threonine-protein kinase At2g19130</fullName>
    </submittedName>
</protein>
<dbReference type="SUPFAM" id="SSF56112">
    <property type="entry name" value="Protein kinase-like (PK-like)"/>
    <property type="match status" value="1"/>
</dbReference>
<dbReference type="GO" id="GO:0016301">
    <property type="term" value="F:kinase activity"/>
    <property type="evidence" value="ECO:0007669"/>
    <property type="project" value="UniProtKB-KW"/>
</dbReference>
<evidence type="ECO:0000313" key="6">
    <source>
        <dbReference type="EMBL" id="JAT52585.1"/>
    </source>
</evidence>
<keyword evidence="5" id="KW-0472">Membrane</keyword>
<sequence length="151" mass="16300">WISGVPISPKADVYSYGMMLFEIVSGRRNGEEPEEGRPSFFPAWAAQEVDGGEGGESAEFQDYASSEDPAGVEELRRACKVACWCIQDEEGDRPSMGQVVQMLEGVVEVGMPPVPKLLQNHVASGEEIVFILERHSFASSKASSSGVSSQS</sequence>
<gene>
    <name evidence="6" type="primary">At2g19130_28</name>
    <name evidence="6" type="ORF">g.98113</name>
</gene>
<reference evidence="6" key="1">
    <citation type="submission" date="2015-07" db="EMBL/GenBank/DDBJ databases">
        <title>Transcriptome Assembly of Anthurium amnicola.</title>
        <authorList>
            <person name="Suzuki J."/>
        </authorList>
    </citation>
    <scope>NUCLEOTIDE SEQUENCE</scope>
</reference>